<dbReference type="EMBL" id="JAQNDN010000010">
    <property type="protein sequence ID" value="MDC0669824.1"/>
    <property type="molecule type" value="Genomic_DNA"/>
</dbReference>
<accession>A0ABT5B8H3</accession>
<keyword evidence="5" id="KW-1185">Reference proteome</keyword>
<gene>
    <name evidence="4" type="ORF">POL58_18870</name>
</gene>
<protein>
    <submittedName>
        <fullName evidence="4">DUF2341 domain-containing protein</fullName>
    </submittedName>
</protein>
<dbReference type="RefSeq" id="WP_271999629.1">
    <property type="nucleotide sequence ID" value="NZ_JAQNDN010000010.1"/>
</dbReference>
<comment type="caution">
    <text evidence="4">The sequence shown here is derived from an EMBL/GenBank/DDBJ whole genome shotgun (WGS) entry which is preliminary data.</text>
</comment>
<feature type="compositionally biased region" description="Polar residues" evidence="1">
    <location>
        <begin position="31"/>
        <end position="45"/>
    </location>
</feature>
<keyword evidence="2" id="KW-0732">Signal</keyword>
<feature type="region of interest" description="Disordered" evidence="1">
    <location>
        <begin position="29"/>
        <end position="122"/>
    </location>
</feature>
<dbReference type="Pfam" id="PF10102">
    <property type="entry name" value="DUF2341"/>
    <property type="match status" value="1"/>
</dbReference>
<dbReference type="PROSITE" id="PS51257">
    <property type="entry name" value="PROKAR_LIPOPROTEIN"/>
    <property type="match status" value="1"/>
</dbReference>
<feature type="chain" id="PRO_5046743931" evidence="2">
    <location>
        <begin position="19"/>
        <end position="398"/>
    </location>
</feature>
<dbReference type="InterPro" id="IPR018765">
    <property type="entry name" value="DUF2341"/>
</dbReference>
<evidence type="ECO:0000256" key="2">
    <source>
        <dbReference type="SAM" id="SignalP"/>
    </source>
</evidence>
<evidence type="ECO:0000313" key="5">
    <source>
        <dbReference type="Proteomes" id="UP001217838"/>
    </source>
</evidence>
<evidence type="ECO:0000259" key="3">
    <source>
        <dbReference type="Pfam" id="PF10102"/>
    </source>
</evidence>
<feature type="signal peptide" evidence="2">
    <location>
        <begin position="1"/>
        <end position="18"/>
    </location>
</feature>
<sequence>MKLTNLSVSIPFFFALSACQTTVNLGPLSATDGTDTAAGSETASDTESEPPVLTLEPEPSTTSTTGESTTGSDTGDSTEGTNTSSTTSTTASESGDSNDATGTTGTSGTDSDTGGVQAGCEAPWTRVRPVTIVNEPDRPLNDFQVHLKIAYDEDMKFDYGDLRFFDAMGAALPYWIESSTVPIDARVWVRVPTIPAAGETEIVMCYGNPAATGESDGKATFVFFDGFDDGVLDTDAWETANTPEFADGKIKITKSPVYSKLPPGQMPNLLVEARTDSVASIMMVSSSQLGDLPFIQNGWDGWHEGANKDGIKTMQGKFIDMFVSNGIIGVAADEGNLYATRFRQQRASGAGGWKGPFFIGLGGLKFNNQVEPLSLDWVLVRKFASIEPTVEIGAESAL</sequence>
<feature type="domain" description="DUF2341" evidence="3">
    <location>
        <begin position="158"/>
        <end position="239"/>
    </location>
</feature>
<reference evidence="4 5" key="1">
    <citation type="submission" date="2022-11" db="EMBL/GenBank/DDBJ databases">
        <title>Minimal conservation of predation-associated metabolite biosynthetic gene clusters underscores biosynthetic potential of Myxococcota including descriptions for ten novel species: Archangium lansinium sp. nov., Myxococcus landrumus sp. nov., Nannocystis bai.</title>
        <authorList>
            <person name="Ahearne A."/>
            <person name="Stevens C."/>
            <person name="Dowd S."/>
        </authorList>
    </citation>
    <scope>NUCLEOTIDE SEQUENCE [LARGE SCALE GENOMIC DNA]</scope>
    <source>
        <strain evidence="4 5">NCELM</strain>
    </source>
</reference>
<feature type="compositionally biased region" description="Low complexity" evidence="1">
    <location>
        <begin position="60"/>
        <end position="115"/>
    </location>
</feature>
<organism evidence="4 5">
    <name type="scientific">Nannocystis radixulma</name>
    <dbReference type="NCBI Taxonomy" id="2995305"/>
    <lineage>
        <taxon>Bacteria</taxon>
        <taxon>Pseudomonadati</taxon>
        <taxon>Myxococcota</taxon>
        <taxon>Polyangia</taxon>
        <taxon>Nannocystales</taxon>
        <taxon>Nannocystaceae</taxon>
        <taxon>Nannocystis</taxon>
    </lineage>
</organism>
<evidence type="ECO:0000313" key="4">
    <source>
        <dbReference type="EMBL" id="MDC0669824.1"/>
    </source>
</evidence>
<name>A0ABT5B8H3_9BACT</name>
<dbReference type="Proteomes" id="UP001217838">
    <property type="component" value="Unassembled WGS sequence"/>
</dbReference>
<proteinExistence type="predicted"/>
<evidence type="ECO:0000256" key="1">
    <source>
        <dbReference type="SAM" id="MobiDB-lite"/>
    </source>
</evidence>